<dbReference type="PROSITE" id="PS50878">
    <property type="entry name" value="RT_POL"/>
    <property type="match status" value="1"/>
</dbReference>
<evidence type="ECO:0000313" key="2">
    <source>
        <dbReference type="EMBL" id="GAB0184485.1"/>
    </source>
</evidence>
<accession>A0ABC9WH51</accession>
<proteinExistence type="predicted"/>
<evidence type="ECO:0000259" key="1">
    <source>
        <dbReference type="PROSITE" id="PS50878"/>
    </source>
</evidence>
<gene>
    <name evidence="2" type="ORF">GRJ2_000913800</name>
</gene>
<comment type="caution">
    <text evidence="2">The sequence shown here is derived from an EMBL/GenBank/DDBJ whole genome shotgun (WGS) entry which is preliminary data.</text>
</comment>
<dbReference type="EMBL" id="BAAFJT010000002">
    <property type="protein sequence ID" value="GAB0184485.1"/>
    <property type="molecule type" value="Genomic_DNA"/>
</dbReference>
<feature type="domain" description="Reverse transcriptase" evidence="1">
    <location>
        <begin position="1"/>
        <end position="221"/>
    </location>
</feature>
<name>A0ABC9WH51_GRUJA</name>
<evidence type="ECO:0000313" key="3">
    <source>
        <dbReference type="Proteomes" id="UP001623348"/>
    </source>
</evidence>
<dbReference type="PANTHER" id="PTHR33332">
    <property type="entry name" value="REVERSE TRANSCRIPTASE DOMAIN-CONTAINING PROTEIN"/>
    <property type="match status" value="1"/>
</dbReference>
<reference evidence="2 3" key="1">
    <citation type="submission" date="2024-06" db="EMBL/GenBank/DDBJ databases">
        <title>The draft genome of Grus japonensis, version 3.</title>
        <authorList>
            <person name="Nabeshima K."/>
            <person name="Suzuki S."/>
            <person name="Onuma M."/>
        </authorList>
    </citation>
    <scope>NUCLEOTIDE SEQUENCE [LARGE SCALE GENOMIC DNA]</scope>
    <source>
        <strain evidence="2 3">451A</strain>
    </source>
</reference>
<sequence>MCKTDSVPGNIMEKIMLDAAERHLKNKAIIRHSQCGFTKGKSCLPNLISFYNKVTHLVSEGTLVDAVFLGFSEAFGTVPHSILLDELSSCEVSRCTARWVKNWLKGRAQGVVVNGATSGWRAVTSGAPQGSILGPVLFNIFINDLDAGVEGTISKFADDTKLGGAVDSLEGQEAMQRDRDKLEHWAITNGMKLHRNKCGILGGSNAGHKYEMGEGWLESSPAEGTRGAGRQQLNVSQQRALAAKRANGTLGSIKQHDQPVKRGGYPAVLGGGAASPGALCAVLGPTI</sequence>
<dbReference type="Proteomes" id="UP001623348">
    <property type="component" value="Unassembled WGS sequence"/>
</dbReference>
<dbReference type="InterPro" id="IPR000477">
    <property type="entry name" value="RT_dom"/>
</dbReference>
<organism evidence="2 3">
    <name type="scientific">Grus japonensis</name>
    <name type="common">Japanese crane</name>
    <name type="synonym">Red-crowned crane</name>
    <dbReference type="NCBI Taxonomy" id="30415"/>
    <lineage>
        <taxon>Eukaryota</taxon>
        <taxon>Metazoa</taxon>
        <taxon>Chordata</taxon>
        <taxon>Craniata</taxon>
        <taxon>Vertebrata</taxon>
        <taxon>Euteleostomi</taxon>
        <taxon>Archelosauria</taxon>
        <taxon>Archosauria</taxon>
        <taxon>Dinosauria</taxon>
        <taxon>Saurischia</taxon>
        <taxon>Theropoda</taxon>
        <taxon>Coelurosauria</taxon>
        <taxon>Aves</taxon>
        <taxon>Neognathae</taxon>
        <taxon>Neoaves</taxon>
        <taxon>Gruiformes</taxon>
        <taxon>Gruidae</taxon>
        <taxon>Grus</taxon>
    </lineage>
</organism>
<dbReference type="Pfam" id="PF00078">
    <property type="entry name" value="RVT_1"/>
    <property type="match status" value="1"/>
</dbReference>
<keyword evidence="3" id="KW-1185">Reference proteome</keyword>
<protein>
    <submittedName>
        <fullName evidence="2">Mitochondrial enolase superfamily member 1</fullName>
    </submittedName>
</protein>
<dbReference type="AlphaFoldDB" id="A0ABC9WH51"/>